<dbReference type="PANTHER" id="PTHR34473">
    <property type="entry name" value="UPF0699 TRANSMEMBRANE PROTEIN YDBS"/>
    <property type="match status" value="1"/>
</dbReference>
<evidence type="ECO:0000259" key="2">
    <source>
        <dbReference type="Pfam" id="PF03703"/>
    </source>
</evidence>
<evidence type="ECO:0000313" key="4">
    <source>
        <dbReference type="Proteomes" id="UP001597090"/>
    </source>
</evidence>
<feature type="transmembrane region" description="Helical" evidence="1">
    <location>
        <begin position="30"/>
        <end position="50"/>
    </location>
</feature>
<dbReference type="RefSeq" id="WP_386811775.1">
    <property type="nucleotide sequence ID" value="NZ_JBHTIH010000003.1"/>
</dbReference>
<proteinExistence type="predicted"/>
<name>A0ABW2YK29_9GAMM</name>
<keyword evidence="4" id="KW-1185">Reference proteome</keyword>
<dbReference type="InterPro" id="IPR005182">
    <property type="entry name" value="YdbS-like_PH"/>
</dbReference>
<feature type="domain" description="YdbS-like PH" evidence="2">
    <location>
        <begin position="85"/>
        <end position="160"/>
    </location>
</feature>
<accession>A0ABW2YK29</accession>
<keyword evidence="1" id="KW-1133">Transmembrane helix</keyword>
<organism evidence="3 4">
    <name type="scientific">Lysobacter koreensis</name>
    <dbReference type="NCBI Taxonomy" id="266122"/>
    <lineage>
        <taxon>Bacteria</taxon>
        <taxon>Pseudomonadati</taxon>
        <taxon>Pseudomonadota</taxon>
        <taxon>Gammaproteobacteria</taxon>
        <taxon>Lysobacterales</taxon>
        <taxon>Lysobacteraceae</taxon>
        <taxon>Lysobacter</taxon>
    </lineage>
</organism>
<dbReference type="EMBL" id="JBHTIH010000003">
    <property type="protein sequence ID" value="MFD0738795.1"/>
    <property type="molecule type" value="Genomic_DNA"/>
</dbReference>
<evidence type="ECO:0000313" key="3">
    <source>
        <dbReference type="EMBL" id="MFD0738795.1"/>
    </source>
</evidence>
<sequence length="169" mass="18669">MTDPFDATRVAVAAPTAADWQRSPPRARSLFVLGHLLLALPGGAAGLFLARFSDLLPSPVGAGLGLLLGVALGAWLGLKRYKHSYWRHDDEGLAVRRGKLWFRETRVPATRVQHLDLKRGPLQRSRRLATLVVHTAGTRHSAVTVPHLDADDAERLRERLSRQIDHDDA</sequence>
<dbReference type="Proteomes" id="UP001597090">
    <property type="component" value="Unassembled WGS sequence"/>
</dbReference>
<dbReference type="PANTHER" id="PTHR34473:SF3">
    <property type="entry name" value="TRANSMEMBRANE PROTEIN-RELATED"/>
    <property type="match status" value="1"/>
</dbReference>
<evidence type="ECO:0000256" key="1">
    <source>
        <dbReference type="SAM" id="Phobius"/>
    </source>
</evidence>
<comment type="caution">
    <text evidence="3">The sequence shown here is derived from an EMBL/GenBank/DDBJ whole genome shotgun (WGS) entry which is preliminary data.</text>
</comment>
<protein>
    <submittedName>
        <fullName evidence="3">PH domain-containing protein</fullName>
    </submittedName>
</protein>
<keyword evidence="1" id="KW-0812">Transmembrane</keyword>
<dbReference type="Pfam" id="PF03703">
    <property type="entry name" value="bPH_2"/>
    <property type="match status" value="1"/>
</dbReference>
<keyword evidence="1" id="KW-0472">Membrane</keyword>
<gene>
    <name evidence="3" type="ORF">ACFQZQ_05825</name>
</gene>
<reference evidence="4" key="1">
    <citation type="journal article" date="2019" name="Int. J. Syst. Evol. Microbiol.">
        <title>The Global Catalogue of Microorganisms (GCM) 10K type strain sequencing project: providing services to taxonomists for standard genome sequencing and annotation.</title>
        <authorList>
            <consortium name="The Broad Institute Genomics Platform"/>
            <consortium name="The Broad Institute Genome Sequencing Center for Infectious Disease"/>
            <person name="Wu L."/>
            <person name="Ma J."/>
        </authorList>
    </citation>
    <scope>NUCLEOTIDE SEQUENCE [LARGE SCALE GENOMIC DNA]</scope>
    <source>
        <strain evidence="4">CCUG 55491</strain>
    </source>
</reference>
<feature type="transmembrane region" description="Helical" evidence="1">
    <location>
        <begin position="56"/>
        <end position="78"/>
    </location>
</feature>